<dbReference type="Proteomes" id="UP000315522">
    <property type="component" value="Unassembled WGS sequence"/>
</dbReference>
<name>A0A559M3N3_9HELO</name>
<comment type="caution">
    <text evidence="3">The sequence shown here is derived from an EMBL/GenBank/DDBJ whole genome shotgun (WGS) entry which is preliminary data.</text>
</comment>
<keyword evidence="4" id="KW-1185">Reference proteome</keyword>
<dbReference type="PANTHER" id="PTHR35910:SF6">
    <property type="entry name" value="2EXR DOMAIN-CONTAINING PROTEIN"/>
    <property type="match status" value="1"/>
</dbReference>
<gene>
    <name evidence="3" type="ORF">LAWI1_G007528</name>
</gene>
<protein>
    <recommendedName>
        <fullName evidence="2">2EXR domain-containing protein</fullName>
    </recommendedName>
</protein>
<dbReference type="PANTHER" id="PTHR35910">
    <property type="entry name" value="2EXR DOMAIN-CONTAINING PROTEIN"/>
    <property type="match status" value="1"/>
</dbReference>
<evidence type="ECO:0000256" key="1">
    <source>
        <dbReference type="SAM" id="MobiDB-lite"/>
    </source>
</evidence>
<evidence type="ECO:0000313" key="4">
    <source>
        <dbReference type="Proteomes" id="UP000315522"/>
    </source>
</evidence>
<proteinExistence type="predicted"/>
<dbReference type="EMBL" id="QGML01002317">
    <property type="protein sequence ID" value="TVY87597.1"/>
    <property type="molecule type" value="Genomic_DNA"/>
</dbReference>
<feature type="region of interest" description="Disordered" evidence="1">
    <location>
        <begin position="259"/>
        <end position="284"/>
    </location>
</feature>
<sequence length="284" mass="32305">MNKRNKMGKMSKMKSSVAKVPHHPSFPKFPKLPVELRAMIWKFTLEARIVEIDFQETRGFYTQVETPVALRVCKDSRDAAISSYPACFGNLMFTPRTVFNFSLDTLYIGLRVQSDILHLVGSLNATEISKLQSLAIDRDINLDLEMGGHCEINYESCVKRAASLMPNLRVFLQVFDLVDWLEEDCIDEGTGPMKLYLEWPTKVENMHTCPMMSGGRCACGRYHGIDSEDSDCSEYYDDGYDVDYEPVCGKHDLPDEYEMEPLPSRSGGRSTPKVSAIWGWRPTK</sequence>
<dbReference type="InterPro" id="IPR045518">
    <property type="entry name" value="2EXR"/>
</dbReference>
<accession>A0A559M3N3</accession>
<evidence type="ECO:0000313" key="3">
    <source>
        <dbReference type="EMBL" id="TVY87597.1"/>
    </source>
</evidence>
<evidence type="ECO:0000259" key="2">
    <source>
        <dbReference type="Pfam" id="PF20150"/>
    </source>
</evidence>
<dbReference type="AlphaFoldDB" id="A0A559M3N3"/>
<dbReference type="Pfam" id="PF20150">
    <property type="entry name" value="2EXR"/>
    <property type="match status" value="1"/>
</dbReference>
<reference evidence="3 4" key="1">
    <citation type="submission" date="2018-05" db="EMBL/GenBank/DDBJ databases">
        <title>Genome sequencing and assembly of the regulated plant pathogen Lachnellula willkommii and related sister species for the development of diagnostic species identification markers.</title>
        <authorList>
            <person name="Giroux E."/>
            <person name="Bilodeau G."/>
        </authorList>
    </citation>
    <scope>NUCLEOTIDE SEQUENCE [LARGE SCALE GENOMIC DNA]</scope>
    <source>
        <strain evidence="3 4">CBS 172.35</strain>
    </source>
</reference>
<organism evidence="3 4">
    <name type="scientific">Lachnellula willkommii</name>
    <dbReference type="NCBI Taxonomy" id="215461"/>
    <lineage>
        <taxon>Eukaryota</taxon>
        <taxon>Fungi</taxon>
        <taxon>Dikarya</taxon>
        <taxon>Ascomycota</taxon>
        <taxon>Pezizomycotina</taxon>
        <taxon>Leotiomycetes</taxon>
        <taxon>Helotiales</taxon>
        <taxon>Lachnaceae</taxon>
        <taxon>Lachnellula</taxon>
    </lineage>
</organism>
<feature type="domain" description="2EXR" evidence="2">
    <location>
        <begin position="26"/>
        <end position="106"/>
    </location>
</feature>